<feature type="region of interest" description="Disordered" evidence="1">
    <location>
        <begin position="82"/>
        <end position="101"/>
    </location>
</feature>
<dbReference type="EMBL" id="JAWWNJ010000072">
    <property type="protein sequence ID" value="KAK7007242.1"/>
    <property type="molecule type" value="Genomic_DNA"/>
</dbReference>
<reference evidence="2 3" key="1">
    <citation type="journal article" date="2024" name="J Genomics">
        <title>Draft genome sequencing and assembly of Favolaschia claudopus CIRM-BRFM 2984 isolated from oak limbs.</title>
        <authorList>
            <person name="Navarro D."/>
            <person name="Drula E."/>
            <person name="Chaduli D."/>
            <person name="Cazenave R."/>
            <person name="Ahrendt S."/>
            <person name="Wang J."/>
            <person name="Lipzen A."/>
            <person name="Daum C."/>
            <person name="Barry K."/>
            <person name="Grigoriev I.V."/>
            <person name="Favel A."/>
            <person name="Rosso M.N."/>
            <person name="Martin F."/>
        </authorList>
    </citation>
    <scope>NUCLEOTIDE SEQUENCE [LARGE SCALE GENOMIC DNA]</scope>
    <source>
        <strain evidence="2 3">CIRM-BRFM 2984</strain>
    </source>
</reference>
<protein>
    <submittedName>
        <fullName evidence="2">Uncharacterized protein</fullName>
    </submittedName>
</protein>
<feature type="region of interest" description="Disordered" evidence="1">
    <location>
        <begin position="1"/>
        <end position="28"/>
    </location>
</feature>
<gene>
    <name evidence="2" type="ORF">R3P38DRAFT_2793096</name>
</gene>
<evidence type="ECO:0000256" key="1">
    <source>
        <dbReference type="SAM" id="MobiDB-lite"/>
    </source>
</evidence>
<keyword evidence="3" id="KW-1185">Reference proteome</keyword>
<feature type="compositionally biased region" description="Pro residues" evidence="1">
    <location>
        <begin position="12"/>
        <end position="23"/>
    </location>
</feature>
<evidence type="ECO:0000313" key="2">
    <source>
        <dbReference type="EMBL" id="KAK7007242.1"/>
    </source>
</evidence>
<dbReference type="Proteomes" id="UP001362999">
    <property type="component" value="Unassembled WGS sequence"/>
</dbReference>
<dbReference type="AlphaFoldDB" id="A0AAW0AEC0"/>
<sequence length="101" mass="11320">MPPRRNKNAPEPAAPLEPEPPTTEPLGQDEVLLNSNQRLDHPGHLNSQLLQQLALRALGKKNEALLDFLIDQALKVLKHLNPLSQSNPPQVYAPFPRRVEQ</sequence>
<comment type="caution">
    <text evidence="2">The sequence shown here is derived from an EMBL/GenBank/DDBJ whole genome shotgun (WGS) entry which is preliminary data.</text>
</comment>
<proteinExistence type="predicted"/>
<organism evidence="2 3">
    <name type="scientific">Favolaschia claudopus</name>
    <dbReference type="NCBI Taxonomy" id="2862362"/>
    <lineage>
        <taxon>Eukaryota</taxon>
        <taxon>Fungi</taxon>
        <taxon>Dikarya</taxon>
        <taxon>Basidiomycota</taxon>
        <taxon>Agaricomycotina</taxon>
        <taxon>Agaricomycetes</taxon>
        <taxon>Agaricomycetidae</taxon>
        <taxon>Agaricales</taxon>
        <taxon>Marasmiineae</taxon>
        <taxon>Mycenaceae</taxon>
        <taxon>Favolaschia</taxon>
    </lineage>
</organism>
<name>A0AAW0AEC0_9AGAR</name>
<evidence type="ECO:0000313" key="3">
    <source>
        <dbReference type="Proteomes" id="UP001362999"/>
    </source>
</evidence>
<accession>A0AAW0AEC0</accession>